<feature type="domain" description="RNA polymerase sigma-70 ECF-like HTH" evidence="1">
    <location>
        <begin position="5"/>
        <end position="185"/>
    </location>
</feature>
<evidence type="ECO:0000313" key="2">
    <source>
        <dbReference type="EMBL" id="GAA5481421.1"/>
    </source>
</evidence>
<dbReference type="Pfam" id="PF07638">
    <property type="entry name" value="Sigma70_ECF"/>
    <property type="match status" value="1"/>
</dbReference>
<evidence type="ECO:0000259" key="1">
    <source>
        <dbReference type="Pfam" id="PF07638"/>
    </source>
</evidence>
<dbReference type="RefSeq" id="WP_353565573.1">
    <property type="nucleotide sequence ID" value="NZ_BAABRI010000003.1"/>
</dbReference>
<dbReference type="InterPro" id="IPR053812">
    <property type="entry name" value="HTH_Sigma70_ECF-like"/>
</dbReference>
<reference evidence="2 3" key="1">
    <citation type="submission" date="2024-02" db="EMBL/GenBank/DDBJ databases">
        <title>Haloferula sargassicola NBRC 104335.</title>
        <authorList>
            <person name="Ichikawa N."/>
            <person name="Katano-Makiyama Y."/>
            <person name="Hidaka K."/>
        </authorList>
    </citation>
    <scope>NUCLEOTIDE SEQUENCE [LARGE SCALE GENOMIC DNA]</scope>
    <source>
        <strain evidence="2 3">NBRC 104335</strain>
    </source>
</reference>
<proteinExistence type="predicted"/>
<evidence type="ECO:0000313" key="3">
    <source>
        <dbReference type="Proteomes" id="UP001476282"/>
    </source>
</evidence>
<sequence length="192" mass="21588">MAVDQLTQILKTSSGDDTLASAELLPLVYDELRNVARRLMSQKALQGTLQPTALVHEAWLKLSHQDEKLWCDRSQFLGTAAKAMRHILVDRARAKLSLKRGSEFEVVPIQSNSLEIAGTSPDERVLMVDELLDRLEIEDPSSARIIQLKFFGGLTNQEVAAMDGVTERTIERQWAFAKARLFRMIRQETGAP</sequence>
<accession>A0ABP9UIE0</accession>
<dbReference type="Gene3D" id="1.10.10.10">
    <property type="entry name" value="Winged helix-like DNA-binding domain superfamily/Winged helix DNA-binding domain"/>
    <property type="match status" value="1"/>
</dbReference>
<gene>
    <name evidence="2" type="ORF">Hsar01_00630</name>
</gene>
<dbReference type="NCBIfam" id="TIGR02937">
    <property type="entry name" value="sigma70-ECF"/>
    <property type="match status" value="1"/>
</dbReference>
<dbReference type="EMBL" id="BAABRI010000003">
    <property type="protein sequence ID" value="GAA5481421.1"/>
    <property type="molecule type" value="Genomic_DNA"/>
</dbReference>
<dbReference type="InterPro" id="IPR014284">
    <property type="entry name" value="RNA_pol_sigma-70_dom"/>
</dbReference>
<comment type="caution">
    <text evidence="2">The sequence shown here is derived from an EMBL/GenBank/DDBJ whole genome shotgun (WGS) entry which is preliminary data.</text>
</comment>
<dbReference type="InterPro" id="IPR011517">
    <property type="entry name" value="RNA_pol_sigma70_ECF-like"/>
</dbReference>
<organism evidence="2 3">
    <name type="scientific">Haloferula sargassicola</name>
    <dbReference type="NCBI Taxonomy" id="490096"/>
    <lineage>
        <taxon>Bacteria</taxon>
        <taxon>Pseudomonadati</taxon>
        <taxon>Verrucomicrobiota</taxon>
        <taxon>Verrucomicrobiia</taxon>
        <taxon>Verrucomicrobiales</taxon>
        <taxon>Verrucomicrobiaceae</taxon>
        <taxon>Haloferula</taxon>
    </lineage>
</organism>
<dbReference type="SUPFAM" id="SSF88659">
    <property type="entry name" value="Sigma3 and sigma4 domains of RNA polymerase sigma factors"/>
    <property type="match status" value="1"/>
</dbReference>
<dbReference type="NCBIfam" id="TIGR02999">
    <property type="entry name" value="Sig-70_X6"/>
    <property type="match status" value="1"/>
</dbReference>
<dbReference type="InterPro" id="IPR036388">
    <property type="entry name" value="WH-like_DNA-bd_sf"/>
</dbReference>
<protein>
    <recommendedName>
        <fullName evidence="1">RNA polymerase sigma-70 ECF-like HTH domain-containing protein</fullName>
    </recommendedName>
</protein>
<keyword evidence="3" id="KW-1185">Reference proteome</keyword>
<dbReference type="InterPro" id="IPR013324">
    <property type="entry name" value="RNA_pol_sigma_r3/r4-like"/>
</dbReference>
<dbReference type="Proteomes" id="UP001476282">
    <property type="component" value="Unassembled WGS sequence"/>
</dbReference>
<name>A0ABP9UIE0_9BACT</name>